<dbReference type="STRING" id="1348612.A0A397IMB8"/>
<comment type="caution">
    <text evidence="9">The sequence shown here is derived from an EMBL/GenBank/DDBJ whole genome shotgun (WGS) entry which is preliminary data.</text>
</comment>
<keyword evidence="4" id="KW-0067">ATP-binding</keyword>
<evidence type="ECO:0000256" key="3">
    <source>
        <dbReference type="ARBA" id="ARBA00022741"/>
    </source>
</evidence>
<dbReference type="Gene3D" id="3.40.50.1000">
    <property type="entry name" value="HAD superfamily/HAD-like"/>
    <property type="match status" value="1"/>
</dbReference>
<proteinExistence type="predicted"/>
<dbReference type="AlphaFoldDB" id="A0A397IMB8"/>
<gene>
    <name evidence="9" type="ORF">Glove_203g44</name>
</gene>
<evidence type="ECO:0000313" key="9">
    <source>
        <dbReference type="EMBL" id="RHZ76137.1"/>
    </source>
</evidence>
<evidence type="ECO:0000256" key="7">
    <source>
        <dbReference type="ARBA" id="ARBA00023136"/>
    </source>
</evidence>
<evidence type="ECO:0000256" key="1">
    <source>
        <dbReference type="ARBA" id="ARBA00004141"/>
    </source>
</evidence>
<organism evidence="9 10">
    <name type="scientific">Diversispora epigaea</name>
    <dbReference type="NCBI Taxonomy" id="1348612"/>
    <lineage>
        <taxon>Eukaryota</taxon>
        <taxon>Fungi</taxon>
        <taxon>Fungi incertae sedis</taxon>
        <taxon>Mucoromycota</taxon>
        <taxon>Glomeromycotina</taxon>
        <taxon>Glomeromycetes</taxon>
        <taxon>Diversisporales</taxon>
        <taxon>Diversisporaceae</taxon>
        <taxon>Diversispora</taxon>
    </lineage>
</organism>
<name>A0A397IMB8_9GLOM</name>
<evidence type="ECO:0000256" key="2">
    <source>
        <dbReference type="ARBA" id="ARBA00022692"/>
    </source>
</evidence>
<feature type="compositionally biased region" description="Basic and acidic residues" evidence="8">
    <location>
        <begin position="11"/>
        <end position="21"/>
    </location>
</feature>
<dbReference type="FunFam" id="3.40.50.1000:FF:000001">
    <property type="entry name" value="Phospholipid-transporting ATPase IC"/>
    <property type="match status" value="1"/>
</dbReference>
<keyword evidence="6" id="KW-1133">Transmembrane helix</keyword>
<feature type="compositionally biased region" description="Polar residues" evidence="8">
    <location>
        <begin position="1"/>
        <end position="10"/>
    </location>
</feature>
<keyword evidence="7" id="KW-0472">Membrane</keyword>
<evidence type="ECO:0000313" key="10">
    <source>
        <dbReference type="Proteomes" id="UP000266861"/>
    </source>
</evidence>
<dbReference type="OrthoDB" id="2445961at2759"/>
<dbReference type="Gene3D" id="3.40.1110.10">
    <property type="entry name" value="Calcium-transporting ATPase, cytoplasmic domain N"/>
    <property type="match status" value="1"/>
</dbReference>
<reference evidence="9 10" key="1">
    <citation type="submission" date="2018-08" db="EMBL/GenBank/DDBJ databases">
        <title>Genome and evolution of the arbuscular mycorrhizal fungus Diversispora epigaea (formerly Glomus versiforme) and its bacterial endosymbionts.</title>
        <authorList>
            <person name="Sun X."/>
            <person name="Fei Z."/>
            <person name="Harrison M."/>
        </authorList>
    </citation>
    <scope>NUCLEOTIDE SEQUENCE [LARGE SCALE GENOMIC DNA]</scope>
    <source>
        <strain evidence="9 10">IT104</strain>
    </source>
</reference>
<dbReference type="InterPro" id="IPR023214">
    <property type="entry name" value="HAD_sf"/>
</dbReference>
<dbReference type="GO" id="GO:0016020">
    <property type="term" value="C:membrane"/>
    <property type="evidence" value="ECO:0007669"/>
    <property type="project" value="UniProtKB-SubCell"/>
</dbReference>
<evidence type="ECO:0000256" key="4">
    <source>
        <dbReference type="ARBA" id="ARBA00022840"/>
    </source>
</evidence>
<keyword evidence="2" id="KW-0812">Transmembrane</keyword>
<dbReference type="InterPro" id="IPR023299">
    <property type="entry name" value="ATPase_P-typ_cyto_dom_N"/>
</dbReference>
<dbReference type="InterPro" id="IPR018303">
    <property type="entry name" value="ATPase_P-typ_P_site"/>
</dbReference>
<dbReference type="PROSITE" id="PS00154">
    <property type="entry name" value="ATPASE_E1_E2"/>
    <property type="match status" value="1"/>
</dbReference>
<accession>A0A397IMB8</accession>
<evidence type="ECO:0000256" key="8">
    <source>
        <dbReference type="SAM" id="MobiDB-lite"/>
    </source>
</evidence>
<keyword evidence="5" id="KW-1278">Translocase</keyword>
<evidence type="ECO:0000256" key="6">
    <source>
        <dbReference type="ARBA" id="ARBA00022989"/>
    </source>
</evidence>
<dbReference type="Proteomes" id="UP000266861">
    <property type="component" value="Unassembled WGS sequence"/>
</dbReference>
<comment type="subcellular location">
    <subcellularLocation>
        <location evidence="1">Membrane</location>
        <topology evidence="1">Multi-pass membrane protein</topology>
    </subcellularLocation>
</comment>
<keyword evidence="10" id="KW-1185">Reference proteome</keyword>
<dbReference type="EMBL" id="PQFF01000190">
    <property type="protein sequence ID" value="RHZ76137.1"/>
    <property type="molecule type" value="Genomic_DNA"/>
</dbReference>
<keyword evidence="3" id="KW-0547">Nucleotide-binding</keyword>
<sequence length="142" mass="15570">MVPTTPNTFRNDFDKRTSGNDPIDKFIQDAQLNSKAIITGTIGLTANLVRDQARANDMRNSTMVCSDKTGTLTQNNMSVITGTIGLTANLVRDQARANDFTISPHFENPIPLQQLEEILSSDIIGLLEESIVINSIAFEKCV</sequence>
<dbReference type="GO" id="GO:0005524">
    <property type="term" value="F:ATP binding"/>
    <property type="evidence" value="ECO:0007669"/>
    <property type="project" value="UniProtKB-KW"/>
</dbReference>
<protein>
    <recommendedName>
        <fullName evidence="11">Cation-transporting P-type ATPase C-terminal domain-containing protein</fullName>
    </recommendedName>
</protein>
<evidence type="ECO:0000256" key="5">
    <source>
        <dbReference type="ARBA" id="ARBA00022967"/>
    </source>
</evidence>
<feature type="region of interest" description="Disordered" evidence="8">
    <location>
        <begin position="1"/>
        <end position="21"/>
    </location>
</feature>
<evidence type="ECO:0008006" key="11">
    <source>
        <dbReference type="Google" id="ProtNLM"/>
    </source>
</evidence>